<comment type="caution">
    <text evidence="2">The sequence shown here is derived from an EMBL/GenBank/DDBJ whole genome shotgun (WGS) entry which is preliminary data.</text>
</comment>
<dbReference type="RefSeq" id="WP_165912529.1">
    <property type="nucleotide sequence ID" value="NZ_BDUF01000106.1"/>
</dbReference>
<reference evidence="3" key="1">
    <citation type="submission" date="2017-07" db="EMBL/GenBank/DDBJ databases">
        <title>Draft genome sequence of Effusibacillus lacus strain skLN1.</title>
        <authorList>
            <person name="Watanabe M."/>
            <person name="Kojima H."/>
            <person name="Fukui M."/>
        </authorList>
    </citation>
    <scope>NUCLEOTIDE SEQUENCE [LARGE SCALE GENOMIC DNA]</scope>
    <source>
        <strain evidence="3">skLN1</strain>
    </source>
</reference>
<accession>A0A292YRM4</accession>
<keyword evidence="3" id="KW-1185">Reference proteome</keyword>
<evidence type="ECO:0000313" key="2">
    <source>
        <dbReference type="EMBL" id="GAX91561.1"/>
    </source>
</evidence>
<proteinExistence type="predicted"/>
<dbReference type="Pfam" id="PF01464">
    <property type="entry name" value="SLT"/>
    <property type="match status" value="1"/>
</dbReference>
<dbReference type="CDD" id="cd00254">
    <property type="entry name" value="LT-like"/>
    <property type="match status" value="1"/>
</dbReference>
<evidence type="ECO:0000259" key="1">
    <source>
        <dbReference type="Pfam" id="PF01464"/>
    </source>
</evidence>
<protein>
    <submittedName>
        <fullName evidence="2">Lytic transglycosylase</fullName>
    </submittedName>
</protein>
<name>A0A292YRM4_9BACL</name>
<gene>
    <name evidence="2" type="ORF">EFBL_3251</name>
</gene>
<dbReference type="Proteomes" id="UP000217785">
    <property type="component" value="Unassembled WGS sequence"/>
</dbReference>
<dbReference type="InterPro" id="IPR008258">
    <property type="entry name" value="Transglycosylase_SLT_dom_1"/>
</dbReference>
<feature type="domain" description="Transglycosylase SLT" evidence="1">
    <location>
        <begin position="90"/>
        <end position="197"/>
    </location>
</feature>
<dbReference type="PANTHER" id="PTHR37423">
    <property type="entry name" value="SOLUBLE LYTIC MUREIN TRANSGLYCOSYLASE-RELATED"/>
    <property type="match status" value="1"/>
</dbReference>
<organism evidence="2 3">
    <name type="scientific">Effusibacillus lacus</name>
    <dbReference type="NCBI Taxonomy" id="1348429"/>
    <lineage>
        <taxon>Bacteria</taxon>
        <taxon>Bacillati</taxon>
        <taxon>Bacillota</taxon>
        <taxon>Bacilli</taxon>
        <taxon>Bacillales</taxon>
        <taxon>Alicyclobacillaceae</taxon>
        <taxon>Effusibacillus</taxon>
    </lineage>
</organism>
<evidence type="ECO:0000313" key="3">
    <source>
        <dbReference type="Proteomes" id="UP000217785"/>
    </source>
</evidence>
<dbReference type="EMBL" id="BDUF01000106">
    <property type="protein sequence ID" value="GAX91561.1"/>
    <property type="molecule type" value="Genomic_DNA"/>
</dbReference>
<sequence length="210" mass="22846">MDTKILGAYFQMRALQSMPFPADQTDGQSDLFKEYLQTMLAEQALSHSVPAKSQSVPRVGKSALSNREIATQTIRNHWPGTVSSKEIDGLIEKSAAKYGVDADLIRSVIRQESNFRVDATSPAGAMGLMQLMPSTAKGLGVTNAYDPAQNIDGGTRYLKMMLDRYNNDVSLALAAYNAGPGNVDKHNGIPPFAETRNYVASILSNYHSLT</sequence>
<dbReference type="Gene3D" id="1.10.530.10">
    <property type="match status" value="1"/>
</dbReference>
<dbReference type="InterPro" id="IPR023346">
    <property type="entry name" value="Lysozyme-like_dom_sf"/>
</dbReference>
<dbReference type="SUPFAM" id="SSF53955">
    <property type="entry name" value="Lysozyme-like"/>
    <property type="match status" value="1"/>
</dbReference>
<dbReference type="AlphaFoldDB" id="A0A292YRM4"/>
<dbReference type="PANTHER" id="PTHR37423:SF2">
    <property type="entry name" value="MEMBRANE-BOUND LYTIC MUREIN TRANSGLYCOSYLASE C"/>
    <property type="match status" value="1"/>
</dbReference>